<dbReference type="PANTHER" id="PTHR46490">
    <property type="entry name" value="C-TYPE LECTIN DOMAIN FAMILY 12 MEMBER A-RELATED"/>
    <property type="match status" value="1"/>
</dbReference>
<evidence type="ECO:0000256" key="5">
    <source>
        <dbReference type="SAM" id="Phobius"/>
    </source>
</evidence>
<reference evidence="7" key="2">
    <citation type="submission" date="2025-08" db="UniProtKB">
        <authorList>
            <consortium name="Ensembl"/>
        </authorList>
    </citation>
    <scope>IDENTIFICATION</scope>
</reference>
<dbReference type="GO" id="GO:0004888">
    <property type="term" value="F:transmembrane signaling receptor activity"/>
    <property type="evidence" value="ECO:0000318"/>
    <property type="project" value="GO_Central"/>
</dbReference>
<keyword evidence="5" id="KW-1133">Transmembrane helix</keyword>
<evidence type="ECO:0000256" key="1">
    <source>
        <dbReference type="ARBA" id="ARBA00022734"/>
    </source>
</evidence>
<dbReference type="OMA" id="RCGTIPA"/>
<name>K7E2G3_MONDO</name>
<evidence type="ECO:0000313" key="7">
    <source>
        <dbReference type="Ensembl" id="ENSMODP00000039964.1"/>
    </source>
</evidence>
<reference evidence="7 8" key="1">
    <citation type="journal article" date="2007" name="Nature">
        <title>Genome of the marsupial Monodelphis domestica reveals innovation in non-coding sequences.</title>
        <authorList>
            <person name="Mikkelsen T.S."/>
            <person name="Wakefield M.J."/>
            <person name="Aken B."/>
            <person name="Amemiya C.T."/>
            <person name="Chang J.L."/>
            <person name="Duke S."/>
            <person name="Garber M."/>
            <person name="Gentles A.J."/>
            <person name="Goodstadt L."/>
            <person name="Heger A."/>
            <person name="Jurka J."/>
            <person name="Kamal M."/>
            <person name="Mauceli E."/>
            <person name="Searle S.M."/>
            <person name="Sharpe T."/>
            <person name="Baker M.L."/>
            <person name="Batzer M.A."/>
            <person name="Benos P.V."/>
            <person name="Belov K."/>
            <person name="Clamp M."/>
            <person name="Cook A."/>
            <person name="Cuff J."/>
            <person name="Das R."/>
            <person name="Davidow L."/>
            <person name="Deakin J.E."/>
            <person name="Fazzari M.J."/>
            <person name="Glass J.L."/>
            <person name="Grabherr M."/>
            <person name="Greally J.M."/>
            <person name="Gu W."/>
            <person name="Hore T.A."/>
            <person name="Huttley G.A."/>
            <person name="Kleber M."/>
            <person name="Jirtle R.L."/>
            <person name="Koina E."/>
            <person name="Lee J.T."/>
            <person name="Mahony S."/>
            <person name="Marra M.A."/>
            <person name="Miller R.D."/>
            <person name="Nicholls R.D."/>
            <person name="Oda M."/>
            <person name="Papenfuss A.T."/>
            <person name="Parra Z.E."/>
            <person name="Pollock D.D."/>
            <person name="Ray D.A."/>
            <person name="Schein J.E."/>
            <person name="Speed T.P."/>
            <person name="Thompson K."/>
            <person name="VandeBerg J.L."/>
            <person name="Wade C.M."/>
            <person name="Walker J.A."/>
            <person name="Waters P.D."/>
            <person name="Webber C."/>
            <person name="Weidman J.R."/>
            <person name="Xie X."/>
            <person name="Zody M.C."/>
            <person name="Baldwin J."/>
            <person name="Abdouelleil A."/>
            <person name="Abdulkadir J."/>
            <person name="Abebe A."/>
            <person name="Abera B."/>
            <person name="Abreu J."/>
            <person name="Acer S.C."/>
            <person name="Aftuck L."/>
            <person name="Alexander A."/>
            <person name="An P."/>
            <person name="Anderson E."/>
            <person name="Anderson S."/>
            <person name="Arachi H."/>
            <person name="Azer M."/>
            <person name="Bachantsang P."/>
            <person name="Barry A."/>
            <person name="Bayul T."/>
            <person name="Berlin A."/>
            <person name="Bessette D."/>
            <person name="Bloom T."/>
            <person name="Bloom T."/>
            <person name="Boguslavskiy L."/>
            <person name="Bonnet C."/>
            <person name="Boukhgalter B."/>
            <person name="Bourzgui I."/>
            <person name="Brown A."/>
            <person name="Cahill P."/>
            <person name="Channer S."/>
            <person name="Cheshatsang Y."/>
            <person name="Chuda L."/>
            <person name="Citroen M."/>
            <person name="Collymore A."/>
            <person name="Cooke P."/>
            <person name="Costello M."/>
            <person name="D'Aco K."/>
            <person name="Daza R."/>
            <person name="De Haan G."/>
            <person name="DeGray S."/>
            <person name="DeMaso C."/>
            <person name="Dhargay N."/>
            <person name="Dooley K."/>
            <person name="Dooley E."/>
            <person name="Doricent M."/>
            <person name="Dorje P."/>
            <person name="Dorjee K."/>
            <person name="Dupes A."/>
            <person name="Elong R."/>
            <person name="Falk J."/>
            <person name="Farina A."/>
            <person name="Faro S."/>
            <person name="Ferguson D."/>
            <person name="Fisher S."/>
            <person name="Foley C.D."/>
            <person name="Franke A."/>
            <person name="Friedrich D."/>
            <person name="Gadbois L."/>
            <person name="Gearin G."/>
            <person name="Gearin C.R."/>
            <person name="Giannoukos G."/>
            <person name="Goode T."/>
            <person name="Graham J."/>
            <person name="Grandbois E."/>
            <person name="Grewal S."/>
            <person name="Gyaltsen K."/>
            <person name="Hafez N."/>
            <person name="Hagos B."/>
            <person name="Hall J."/>
            <person name="Henson C."/>
            <person name="Hollinger A."/>
            <person name="Honan T."/>
            <person name="Huard M.D."/>
            <person name="Hughes L."/>
            <person name="Hurhula B."/>
            <person name="Husby M.E."/>
            <person name="Kamat A."/>
            <person name="Kanga B."/>
            <person name="Kashin S."/>
            <person name="Khazanovich D."/>
            <person name="Kisner P."/>
            <person name="Lance K."/>
            <person name="Lara M."/>
            <person name="Lee W."/>
            <person name="Lennon N."/>
            <person name="Letendre F."/>
            <person name="LeVine R."/>
            <person name="Lipovsky A."/>
            <person name="Liu X."/>
            <person name="Liu J."/>
            <person name="Liu S."/>
            <person name="Lokyitsang T."/>
            <person name="Lokyitsang Y."/>
            <person name="Lubonja R."/>
            <person name="Lui A."/>
            <person name="MacDonald P."/>
            <person name="Magnisalis V."/>
            <person name="Maru K."/>
            <person name="Matthews C."/>
            <person name="McCusker W."/>
            <person name="McDonough S."/>
            <person name="Mehta T."/>
            <person name="Meldrim J."/>
            <person name="Meneus L."/>
            <person name="Mihai O."/>
            <person name="Mihalev A."/>
            <person name="Mihova T."/>
            <person name="Mittelman R."/>
            <person name="Mlenga V."/>
            <person name="Montmayeur A."/>
            <person name="Mulrain L."/>
            <person name="Navidi A."/>
            <person name="Naylor J."/>
            <person name="Negash T."/>
            <person name="Nguyen T."/>
            <person name="Nguyen N."/>
            <person name="Nicol R."/>
            <person name="Norbu C."/>
            <person name="Norbu N."/>
            <person name="Novod N."/>
            <person name="O'Neill B."/>
            <person name="Osman S."/>
            <person name="Markiewicz E."/>
            <person name="Oyono O.L."/>
            <person name="Patti C."/>
            <person name="Phunkhang P."/>
            <person name="Pierre F."/>
            <person name="Priest M."/>
            <person name="Raghuraman S."/>
            <person name="Rege F."/>
            <person name="Reyes R."/>
            <person name="Rise C."/>
            <person name="Rogov P."/>
            <person name="Ross K."/>
            <person name="Ryan E."/>
            <person name="Settipalli S."/>
            <person name="Shea T."/>
            <person name="Sherpa N."/>
            <person name="Shi L."/>
            <person name="Shih D."/>
            <person name="Sparrow T."/>
            <person name="Spaulding J."/>
            <person name="Stalker J."/>
            <person name="Stange-Thomann N."/>
            <person name="Stavropoulos S."/>
            <person name="Stone C."/>
            <person name="Strader C."/>
            <person name="Tesfaye S."/>
            <person name="Thomson T."/>
            <person name="Thoulutsang Y."/>
            <person name="Thoulutsang D."/>
            <person name="Topham K."/>
            <person name="Topping I."/>
            <person name="Tsamla T."/>
            <person name="Vassiliev H."/>
            <person name="Vo A."/>
            <person name="Wangchuk T."/>
            <person name="Wangdi T."/>
            <person name="Weiand M."/>
            <person name="Wilkinson J."/>
            <person name="Wilson A."/>
            <person name="Yadav S."/>
            <person name="Young G."/>
            <person name="Yu Q."/>
            <person name="Zembek L."/>
            <person name="Zhong D."/>
            <person name="Zimmer A."/>
            <person name="Zwirko Z."/>
            <person name="Jaffe D.B."/>
            <person name="Alvarez P."/>
            <person name="Brockman W."/>
            <person name="Butler J."/>
            <person name="Chin C."/>
            <person name="Gnerre S."/>
            <person name="MacCallum I."/>
            <person name="Graves J.A."/>
            <person name="Ponting C.P."/>
            <person name="Breen M."/>
            <person name="Samollow P.B."/>
            <person name="Lander E.S."/>
            <person name="Lindblad-Toh K."/>
        </authorList>
    </citation>
    <scope>NUCLEOTIDE SEQUENCE [LARGE SCALE GENOMIC DNA]</scope>
</reference>
<evidence type="ECO:0000259" key="6">
    <source>
        <dbReference type="PROSITE" id="PS50041"/>
    </source>
</evidence>
<keyword evidence="8" id="KW-1185">Reference proteome</keyword>
<feature type="transmembrane region" description="Helical" evidence="5">
    <location>
        <begin position="70"/>
        <end position="93"/>
    </location>
</feature>
<feature type="region of interest" description="Disordered" evidence="4">
    <location>
        <begin position="1"/>
        <end position="30"/>
    </location>
</feature>
<dbReference type="KEGG" id="mdo:103104732"/>
<keyword evidence="1" id="KW-0430">Lectin</keyword>
<dbReference type="InterPro" id="IPR016186">
    <property type="entry name" value="C-type_lectin-like/link_sf"/>
</dbReference>
<keyword evidence="5" id="KW-0472">Membrane</keyword>
<dbReference type="eggNOG" id="KOG4297">
    <property type="taxonomic scope" value="Eukaryota"/>
</dbReference>
<dbReference type="GeneTree" id="ENSGT00730000111779"/>
<dbReference type="PROSITE" id="PS50041">
    <property type="entry name" value="C_TYPE_LECTIN_2"/>
    <property type="match status" value="1"/>
</dbReference>
<dbReference type="Gene3D" id="3.10.100.10">
    <property type="entry name" value="Mannose-Binding Protein A, subunit A"/>
    <property type="match status" value="1"/>
</dbReference>
<dbReference type="SUPFAM" id="SSF56436">
    <property type="entry name" value="C-type lectin-like"/>
    <property type="match status" value="1"/>
</dbReference>
<dbReference type="Ensembl" id="ENSMODT00000043068.2">
    <property type="protein sequence ID" value="ENSMODP00000039964.1"/>
    <property type="gene ID" value="ENSMODG00000027408.2"/>
</dbReference>
<dbReference type="Bgee" id="ENSMODG00000027408">
    <property type="expression patterns" value="Expressed in liver and 3 other cell types or tissues"/>
</dbReference>
<protein>
    <submittedName>
        <fullName evidence="7">C-type lectin domain family 7 member A-like</fullName>
    </submittedName>
</protein>
<dbReference type="GO" id="GO:0005886">
    <property type="term" value="C:plasma membrane"/>
    <property type="evidence" value="ECO:0000318"/>
    <property type="project" value="GO_Central"/>
</dbReference>
<accession>K7E2G3</accession>
<dbReference type="InParanoid" id="K7E2G3"/>
<dbReference type="Pfam" id="PF00059">
    <property type="entry name" value="Lectin_C"/>
    <property type="match status" value="1"/>
</dbReference>
<organism evidence="7 8">
    <name type="scientific">Monodelphis domestica</name>
    <name type="common">Gray short-tailed opossum</name>
    <dbReference type="NCBI Taxonomy" id="13616"/>
    <lineage>
        <taxon>Eukaryota</taxon>
        <taxon>Metazoa</taxon>
        <taxon>Chordata</taxon>
        <taxon>Craniata</taxon>
        <taxon>Vertebrata</taxon>
        <taxon>Euteleostomi</taxon>
        <taxon>Mammalia</taxon>
        <taxon>Metatheria</taxon>
        <taxon>Didelphimorphia</taxon>
        <taxon>Didelphidae</taxon>
        <taxon>Monodelphis</taxon>
    </lineage>
</organism>
<dbReference type="SMART" id="SM00034">
    <property type="entry name" value="CLECT"/>
    <property type="match status" value="1"/>
</dbReference>
<dbReference type="GeneID" id="103104732"/>
<evidence type="ECO:0000256" key="2">
    <source>
        <dbReference type="ARBA" id="ARBA00023157"/>
    </source>
</evidence>
<dbReference type="GO" id="GO:0030246">
    <property type="term" value="F:carbohydrate binding"/>
    <property type="evidence" value="ECO:0007669"/>
    <property type="project" value="UniProtKB-KW"/>
</dbReference>
<keyword evidence="5" id="KW-0812">Transmembrane</keyword>
<reference evidence="7" key="3">
    <citation type="submission" date="2025-09" db="UniProtKB">
        <authorList>
            <consortium name="Ensembl"/>
        </authorList>
    </citation>
    <scope>IDENTIFICATION</scope>
</reference>
<evidence type="ECO:0000313" key="8">
    <source>
        <dbReference type="Proteomes" id="UP000002280"/>
    </source>
</evidence>
<dbReference type="GO" id="GO:0007165">
    <property type="term" value="P:signal transduction"/>
    <property type="evidence" value="ECO:0000318"/>
    <property type="project" value="GO_Central"/>
</dbReference>
<dbReference type="InterPro" id="IPR001304">
    <property type="entry name" value="C-type_lectin-like"/>
</dbReference>
<dbReference type="AlphaFoldDB" id="K7E2G3"/>
<dbReference type="InterPro" id="IPR016187">
    <property type="entry name" value="CTDL_fold"/>
</dbReference>
<feature type="domain" description="C-type lectin" evidence="6">
    <location>
        <begin position="170"/>
        <end position="277"/>
    </location>
</feature>
<keyword evidence="2" id="KW-1015">Disulfide bond</keyword>
<dbReference type="Proteomes" id="UP000002280">
    <property type="component" value="Chromosome 8"/>
</dbReference>
<dbReference type="HOGENOM" id="CLU_976484_0_0_1"/>
<gene>
    <name evidence="7" type="primary">LOC103104732</name>
</gene>
<dbReference type="InterPro" id="IPR052309">
    <property type="entry name" value="C-type_Lectin_Domain_Fam1"/>
</dbReference>
<evidence type="ECO:0000256" key="4">
    <source>
        <dbReference type="SAM" id="MobiDB-lite"/>
    </source>
</evidence>
<feature type="compositionally biased region" description="Low complexity" evidence="4">
    <location>
        <begin position="20"/>
        <end position="30"/>
    </location>
</feature>
<keyword evidence="3" id="KW-0325">Glycoprotein</keyword>
<sequence>MEESSIMNTFSIHDQKESEPPTTAQETTEQEVTTLVCPSSLPLTAAPDEEWAPIPNDIFFKDDTTTSAPWGLVAVILGILSLLLMITSIFFGYQYLQNIKQSPSQVDGFTKELESFHNKVENFTGQLKKMQEDILRDLKIRIEDLFDILRTRKINQGNYSEPCLKHWKEYKDKCYNETLKIGYWSNCSDLCNSMNFTFLQSGNHMLMEFLMTFTLNDIWISVSYEQDSKEWKWRSGSYYPFLKSPKPEQDLKELCVYIKLNPMGSYPCDETLSCMCEKKTFGAEN</sequence>
<evidence type="ECO:0000256" key="3">
    <source>
        <dbReference type="ARBA" id="ARBA00023180"/>
    </source>
</evidence>
<feature type="compositionally biased region" description="Polar residues" evidence="4">
    <location>
        <begin position="1"/>
        <end position="12"/>
    </location>
</feature>
<dbReference type="PANTHER" id="PTHR46490:SF3">
    <property type="entry name" value="C-TYPE LECTIN DOMAIN-CONTAINING PROTEIN"/>
    <property type="match status" value="1"/>
</dbReference>
<dbReference type="OrthoDB" id="8950604at2759"/>
<proteinExistence type="predicted"/>